<dbReference type="Gene3D" id="3.30.110.10">
    <property type="entry name" value="Translation initiation factor 3 (IF-3), C-terminal domain"/>
    <property type="match status" value="1"/>
</dbReference>
<accession>A0AAD5U1X1</accession>
<dbReference type="GO" id="GO:0005524">
    <property type="term" value="F:ATP binding"/>
    <property type="evidence" value="ECO:0007669"/>
    <property type="project" value="UniProtKB-KW"/>
</dbReference>
<evidence type="ECO:0000256" key="3">
    <source>
        <dbReference type="ARBA" id="ARBA00022679"/>
    </source>
</evidence>
<dbReference type="SMART" id="SM00212">
    <property type="entry name" value="UBCc"/>
    <property type="match status" value="1"/>
</dbReference>
<keyword evidence="3" id="KW-0808">Transferase</keyword>
<dbReference type="Pfam" id="PF00179">
    <property type="entry name" value="UQ_con"/>
    <property type="match status" value="1"/>
</dbReference>
<dbReference type="Gene3D" id="3.10.110.10">
    <property type="entry name" value="Ubiquitin Conjugating Enzyme"/>
    <property type="match status" value="1"/>
</dbReference>
<evidence type="ECO:0000256" key="5">
    <source>
        <dbReference type="ARBA" id="ARBA00022786"/>
    </source>
</evidence>
<feature type="domain" description="UBC core" evidence="9">
    <location>
        <begin position="264"/>
        <end position="403"/>
    </location>
</feature>
<dbReference type="FunFam" id="3.10.110.10:FF:000101">
    <property type="entry name" value="Ubiquitin-conjugating enzyme E2 D2"/>
    <property type="match status" value="1"/>
</dbReference>
<dbReference type="PROSITE" id="PS50127">
    <property type="entry name" value="UBC_2"/>
    <property type="match status" value="1"/>
</dbReference>
<keyword evidence="5" id="KW-0833">Ubl conjugation pathway</keyword>
<feature type="compositionally biased region" description="Polar residues" evidence="8">
    <location>
        <begin position="232"/>
        <end position="248"/>
    </location>
</feature>
<evidence type="ECO:0000256" key="4">
    <source>
        <dbReference type="ARBA" id="ARBA00022741"/>
    </source>
</evidence>
<comment type="caution">
    <text evidence="10">The sequence shown here is derived from an EMBL/GenBank/DDBJ whole genome shotgun (WGS) entry which is preliminary data.</text>
</comment>
<comment type="catalytic activity">
    <reaction evidence="1">
        <text>S-ubiquitinyl-[E1 ubiquitin-activating enzyme]-L-cysteine + [E2 ubiquitin-conjugating enzyme]-L-cysteine = [E1 ubiquitin-activating enzyme]-L-cysteine + S-ubiquitinyl-[E2 ubiquitin-conjugating enzyme]-L-cysteine.</text>
        <dbReference type="EC" id="2.3.2.23"/>
    </reaction>
</comment>
<feature type="region of interest" description="Disordered" evidence="8">
    <location>
        <begin position="229"/>
        <end position="248"/>
    </location>
</feature>
<evidence type="ECO:0000256" key="2">
    <source>
        <dbReference type="ARBA" id="ARBA00004906"/>
    </source>
</evidence>
<evidence type="ECO:0000256" key="7">
    <source>
        <dbReference type="PROSITE-ProRule" id="PRU10133"/>
    </source>
</evidence>
<gene>
    <name evidence="10" type="ORF">HK099_003179</name>
</gene>
<organism evidence="10 11">
    <name type="scientific">Clydaea vesicula</name>
    <dbReference type="NCBI Taxonomy" id="447962"/>
    <lineage>
        <taxon>Eukaryota</taxon>
        <taxon>Fungi</taxon>
        <taxon>Fungi incertae sedis</taxon>
        <taxon>Chytridiomycota</taxon>
        <taxon>Chytridiomycota incertae sedis</taxon>
        <taxon>Chytridiomycetes</taxon>
        <taxon>Lobulomycetales</taxon>
        <taxon>Lobulomycetaceae</taxon>
        <taxon>Clydaea</taxon>
    </lineage>
</organism>
<keyword evidence="4" id="KW-0547">Nucleotide-binding</keyword>
<comment type="pathway">
    <text evidence="2">Protein modification; protein ubiquitination.</text>
</comment>
<dbReference type="InterPro" id="IPR000608">
    <property type="entry name" value="UBC"/>
</dbReference>
<dbReference type="InterPro" id="IPR036788">
    <property type="entry name" value="T_IF-3_C_sf"/>
</dbReference>
<keyword evidence="11" id="KW-1185">Reference proteome</keyword>
<dbReference type="Proteomes" id="UP001211065">
    <property type="component" value="Unassembled WGS sequence"/>
</dbReference>
<dbReference type="PANTHER" id="PTHR24068">
    <property type="entry name" value="UBIQUITIN-CONJUGATING ENZYME E2"/>
    <property type="match status" value="1"/>
</dbReference>
<dbReference type="SUPFAM" id="SSF55200">
    <property type="entry name" value="Translation initiation factor IF3, C-terminal domain"/>
    <property type="match status" value="1"/>
</dbReference>
<dbReference type="PROSITE" id="PS00183">
    <property type="entry name" value="UBC_1"/>
    <property type="match status" value="1"/>
</dbReference>
<evidence type="ECO:0000256" key="1">
    <source>
        <dbReference type="ARBA" id="ARBA00000485"/>
    </source>
</evidence>
<proteinExistence type="predicted"/>
<protein>
    <recommendedName>
        <fullName evidence="9">UBC core domain-containing protein</fullName>
    </recommendedName>
</protein>
<reference evidence="10" key="1">
    <citation type="submission" date="2020-05" db="EMBL/GenBank/DDBJ databases">
        <title>Phylogenomic resolution of chytrid fungi.</title>
        <authorList>
            <person name="Stajich J.E."/>
            <person name="Amses K."/>
            <person name="Simmons R."/>
            <person name="Seto K."/>
            <person name="Myers J."/>
            <person name="Bonds A."/>
            <person name="Quandt C.A."/>
            <person name="Barry K."/>
            <person name="Liu P."/>
            <person name="Grigoriev I."/>
            <person name="Longcore J.E."/>
            <person name="James T.Y."/>
        </authorList>
    </citation>
    <scope>NUCLEOTIDE SEQUENCE</scope>
    <source>
        <strain evidence="10">JEL0476</strain>
    </source>
</reference>
<dbReference type="AlphaFoldDB" id="A0AAD5U1X1"/>
<name>A0AAD5U1X1_9FUNG</name>
<dbReference type="EMBL" id="JADGJW010000212">
    <property type="protein sequence ID" value="KAJ3221727.1"/>
    <property type="molecule type" value="Genomic_DNA"/>
</dbReference>
<sequence length="403" mass="46561">MNIVQLAFRPSSLKFSRSYSLNPLKSKSNTKFTEKFKKNEEIQLNVVNVINEKGEKLGMQPVEEVLQNLNLETHDLFLVNEEKFIAKIVKKPLITQVENTQKKVELKLKEKDKLLLQKHHNTIKELEINSNISKNDLEVKLNKAIKFLIKEYPIKITIKDISAKHKKRLERVTETSTWNFNETSKFDHLEFIQNKLKDFGILNENDFIKEKNFVMFTMRPNMDENSIRKMSSETTATTGISTKPTSKWNKPVMSSSAKRFNFKEKEILIQKELAEISLDPPCNVNAGPKGDNLYEWVSTIMGPQDSPYDITFPSDYPFKPPKVVYRTRIYHCNISNTGAICLDVLKDNWSPALTISKVLLSICSLLTDANPNDPLVASIAQQYISDREEHDRIARDWTKRFAC</sequence>
<evidence type="ECO:0000259" key="9">
    <source>
        <dbReference type="PROSITE" id="PS50127"/>
    </source>
</evidence>
<dbReference type="CDD" id="cd23793">
    <property type="entry name" value="UBCc_UBE2E"/>
    <property type="match status" value="1"/>
</dbReference>
<dbReference type="GO" id="GO:0061631">
    <property type="term" value="F:ubiquitin conjugating enzyme activity"/>
    <property type="evidence" value="ECO:0007669"/>
    <property type="project" value="UniProtKB-EC"/>
</dbReference>
<keyword evidence="6" id="KW-0067">ATP-binding</keyword>
<evidence type="ECO:0000313" key="10">
    <source>
        <dbReference type="EMBL" id="KAJ3221727.1"/>
    </source>
</evidence>
<dbReference type="SUPFAM" id="SSF54495">
    <property type="entry name" value="UBC-like"/>
    <property type="match status" value="1"/>
</dbReference>
<evidence type="ECO:0000256" key="6">
    <source>
        <dbReference type="ARBA" id="ARBA00022840"/>
    </source>
</evidence>
<dbReference type="InterPro" id="IPR023313">
    <property type="entry name" value="UBQ-conjugating_AS"/>
</dbReference>
<evidence type="ECO:0000256" key="8">
    <source>
        <dbReference type="SAM" id="MobiDB-lite"/>
    </source>
</evidence>
<evidence type="ECO:0000313" key="11">
    <source>
        <dbReference type="Proteomes" id="UP001211065"/>
    </source>
</evidence>
<feature type="active site" description="Glycyl thioester intermediate" evidence="7">
    <location>
        <position position="341"/>
    </location>
</feature>
<dbReference type="GO" id="GO:0006413">
    <property type="term" value="P:translational initiation"/>
    <property type="evidence" value="ECO:0007669"/>
    <property type="project" value="InterPro"/>
</dbReference>
<dbReference type="InterPro" id="IPR016135">
    <property type="entry name" value="UBQ-conjugating_enzyme/RWD"/>
</dbReference>